<feature type="transmembrane region" description="Helical" evidence="6">
    <location>
        <begin position="83"/>
        <end position="101"/>
    </location>
</feature>
<evidence type="ECO:0000256" key="4">
    <source>
        <dbReference type="ARBA" id="ARBA00022989"/>
    </source>
</evidence>
<evidence type="ECO:0000256" key="1">
    <source>
        <dbReference type="ARBA" id="ARBA00004651"/>
    </source>
</evidence>
<dbReference type="RefSeq" id="WP_229670776.1">
    <property type="nucleotide sequence ID" value="NZ_BMOE01000002.1"/>
</dbReference>
<dbReference type="GO" id="GO:0005886">
    <property type="term" value="C:plasma membrane"/>
    <property type="evidence" value="ECO:0007669"/>
    <property type="project" value="UniProtKB-SubCell"/>
</dbReference>
<feature type="transmembrane region" description="Helical" evidence="6">
    <location>
        <begin position="58"/>
        <end position="77"/>
    </location>
</feature>
<proteinExistence type="predicted"/>
<dbReference type="Proteomes" id="UP000635726">
    <property type="component" value="Unassembled WGS sequence"/>
</dbReference>
<accession>A0A917P961</accession>
<comment type="caution">
    <text evidence="7">The sequence shown here is derived from an EMBL/GenBank/DDBJ whole genome shotgun (WGS) entry which is preliminary data.</text>
</comment>
<feature type="transmembrane region" description="Helical" evidence="6">
    <location>
        <begin position="313"/>
        <end position="332"/>
    </location>
</feature>
<evidence type="ECO:0000313" key="7">
    <source>
        <dbReference type="EMBL" id="GGJ67387.1"/>
    </source>
</evidence>
<feature type="transmembrane region" description="Helical" evidence="6">
    <location>
        <begin position="142"/>
        <end position="161"/>
    </location>
</feature>
<keyword evidence="4 6" id="KW-1133">Transmembrane helix</keyword>
<feature type="transmembrane region" description="Helical" evidence="6">
    <location>
        <begin position="27"/>
        <end position="46"/>
    </location>
</feature>
<evidence type="ECO:0000313" key="8">
    <source>
        <dbReference type="Proteomes" id="UP000635726"/>
    </source>
</evidence>
<reference evidence="7" key="1">
    <citation type="journal article" date="2014" name="Int. J. Syst. Evol. Microbiol.">
        <title>Complete genome sequence of Corynebacterium casei LMG S-19264T (=DSM 44701T), isolated from a smear-ripened cheese.</title>
        <authorList>
            <consortium name="US DOE Joint Genome Institute (JGI-PGF)"/>
            <person name="Walter F."/>
            <person name="Albersmeier A."/>
            <person name="Kalinowski J."/>
            <person name="Ruckert C."/>
        </authorList>
    </citation>
    <scope>NUCLEOTIDE SEQUENCE</scope>
    <source>
        <strain evidence="7">JCM 14371</strain>
    </source>
</reference>
<dbReference type="CDD" id="cd06579">
    <property type="entry name" value="TM_PBP1_transp_AraH_like"/>
    <property type="match status" value="1"/>
</dbReference>
<name>A0A917P961_9DEIO</name>
<feature type="transmembrane region" description="Helical" evidence="6">
    <location>
        <begin position="234"/>
        <end position="256"/>
    </location>
</feature>
<evidence type="ECO:0000256" key="6">
    <source>
        <dbReference type="SAM" id="Phobius"/>
    </source>
</evidence>
<protein>
    <submittedName>
        <fullName evidence="7">Monosaccharide-transporting ATPase</fullName>
    </submittedName>
</protein>
<dbReference type="GO" id="GO:0022857">
    <property type="term" value="F:transmembrane transporter activity"/>
    <property type="evidence" value="ECO:0007669"/>
    <property type="project" value="InterPro"/>
</dbReference>
<feature type="transmembrane region" description="Helical" evidence="6">
    <location>
        <begin position="113"/>
        <end position="136"/>
    </location>
</feature>
<dbReference type="EMBL" id="BMOE01000002">
    <property type="protein sequence ID" value="GGJ67387.1"/>
    <property type="molecule type" value="Genomic_DNA"/>
</dbReference>
<reference evidence="7" key="2">
    <citation type="submission" date="2020-09" db="EMBL/GenBank/DDBJ databases">
        <authorList>
            <person name="Sun Q."/>
            <person name="Ohkuma M."/>
        </authorList>
    </citation>
    <scope>NUCLEOTIDE SEQUENCE</scope>
    <source>
        <strain evidence="7">JCM 14371</strain>
    </source>
</reference>
<evidence type="ECO:0000256" key="3">
    <source>
        <dbReference type="ARBA" id="ARBA00022692"/>
    </source>
</evidence>
<organism evidence="7 8">
    <name type="scientific">Deinococcus aquiradiocola</name>
    <dbReference type="NCBI Taxonomy" id="393059"/>
    <lineage>
        <taxon>Bacteria</taxon>
        <taxon>Thermotogati</taxon>
        <taxon>Deinococcota</taxon>
        <taxon>Deinococci</taxon>
        <taxon>Deinococcales</taxon>
        <taxon>Deinococcaceae</taxon>
        <taxon>Deinococcus</taxon>
    </lineage>
</organism>
<evidence type="ECO:0000256" key="5">
    <source>
        <dbReference type="ARBA" id="ARBA00023136"/>
    </source>
</evidence>
<gene>
    <name evidence="7" type="ORF">GCM10008939_09580</name>
</gene>
<feature type="transmembrane region" description="Helical" evidence="6">
    <location>
        <begin position="182"/>
        <end position="202"/>
    </location>
</feature>
<keyword evidence="3 6" id="KW-0812">Transmembrane</keyword>
<feature type="transmembrane region" description="Helical" evidence="6">
    <location>
        <begin position="268"/>
        <end position="301"/>
    </location>
</feature>
<sequence length="341" mass="34701">MSASSRTDRAAPGHMGLTLRRLAGSQAMLTTGTLLVVMAVFSALFPGKFATLYNLQTLVVDYSGIVLLGVGLTFIMTSARFDLSVGAVLVLSCVLGATAMGRVGGADGGWGAVLLGLLVCLGTGLVAGLVNGFLIVKARVPSIIVTLGTLSVAQGAAYVLTGGVDLYDVPKPMLDAIGQGRLLGLPVPVIVAGVAVLIGSFVLSQTRFGQYTCAIGSNAEAARRAGINVDRVAITLYLISGLGAGLAGFMSLARFGSTTLAAHQGDNLTALLGVVLGGTSLFGGTGTVVGTAVGVFIPGVLSNGLVMMRVLPYWQYIIVGIVLIGVVYIDLVKRRGRTEGG</sequence>
<comment type="subcellular location">
    <subcellularLocation>
        <location evidence="1">Cell membrane</location>
        <topology evidence="1">Multi-pass membrane protein</topology>
    </subcellularLocation>
</comment>
<evidence type="ECO:0000256" key="2">
    <source>
        <dbReference type="ARBA" id="ARBA00022475"/>
    </source>
</evidence>
<dbReference type="Pfam" id="PF02653">
    <property type="entry name" value="BPD_transp_2"/>
    <property type="match status" value="1"/>
</dbReference>
<keyword evidence="2" id="KW-1003">Cell membrane</keyword>
<dbReference type="PANTHER" id="PTHR32196">
    <property type="entry name" value="ABC TRANSPORTER PERMEASE PROTEIN YPHD-RELATED-RELATED"/>
    <property type="match status" value="1"/>
</dbReference>
<keyword evidence="5 6" id="KW-0472">Membrane</keyword>
<dbReference type="InterPro" id="IPR001851">
    <property type="entry name" value="ABC_transp_permease"/>
</dbReference>
<dbReference type="AlphaFoldDB" id="A0A917P961"/>
<keyword evidence="8" id="KW-1185">Reference proteome</keyword>